<evidence type="ECO:0000313" key="2">
    <source>
        <dbReference type="EMBL" id="KAG0502440.1"/>
    </source>
</evidence>
<comment type="caution">
    <text evidence="2">The sequence shown here is derived from an EMBL/GenBank/DDBJ whole genome shotgun (WGS) entry which is preliminary data.</text>
</comment>
<dbReference type="Proteomes" id="UP000639772">
    <property type="component" value="Chromosome 1"/>
</dbReference>
<organism evidence="2 3">
    <name type="scientific">Vanilla planifolia</name>
    <name type="common">Vanilla</name>
    <dbReference type="NCBI Taxonomy" id="51239"/>
    <lineage>
        <taxon>Eukaryota</taxon>
        <taxon>Viridiplantae</taxon>
        <taxon>Streptophyta</taxon>
        <taxon>Embryophyta</taxon>
        <taxon>Tracheophyta</taxon>
        <taxon>Spermatophyta</taxon>
        <taxon>Magnoliopsida</taxon>
        <taxon>Liliopsida</taxon>
        <taxon>Asparagales</taxon>
        <taxon>Orchidaceae</taxon>
        <taxon>Vanilloideae</taxon>
        <taxon>Vanilleae</taxon>
        <taxon>Vanilla</taxon>
    </lineage>
</organism>
<name>A0A835S8N1_VANPL</name>
<dbReference type="AlphaFoldDB" id="A0A835S8N1"/>
<proteinExistence type="predicted"/>
<feature type="region of interest" description="Disordered" evidence="1">
    <location>
        <begin position="32"/>
        <end position="72"/>
    </location>
</feature>
<reference evidence="2 3" key="1">
    <citation type="journal article" date="2020" name="Nat. Food">
        <title>A phased Vanilla planifolia genome enables genetic improvement of flavour and production.</title>
        <authorList>
            <person name="Hasing T."/>
            <person name="Tang H."/>
            <person name="Brym M."/>
            <person name="Khazi F."/>
            <person name="Huang T."/>
            <person name="Chambers A.H."/>
        </authorList>
    </citation>
    <scope>NUCLEOTIDE SEQUENCE [LARGE SCALE GENOMIC DNA]</scope>
    <source>
        <tissue evidence="2">Leaf</tissue>
    </source>
</reference>
<dbReference type="EMBL" id="JADCNM010000001">
    <property type="protein sequence ID" value="KAG0502440.1"/>
    <property type="molecule type" value="Genomic_DNA"/>
</dbReference>
<evidence type="ECO:0000313" key="3">
    <source>
        <dbReference type="Proteomes" id="UP000639772"/>
    </source>
</evidence>
<sequence length="132" mass="13768">MPRNINELGIAEKSKSARKSLFQDLASGYPPQAKVGHARSGGSLPPVEGELFVGTDPPPPEDQGEAASGSSLQQIAGQVETAAAAESRLRLVVVTVEGCRNREGGGVSVDGIVQPELITLPSREEVVRPDAE</sequence>
<accession>A0A835S8N1</accession>
<protein>
    <submittedName>
        <fullName evidence="2">Uncharacterized protein</fullName>
    </submittedName>
</protein>
<gene>
    <name evidence="2" type="ORF">HPP92_002512</name>
</gene>
<evidence type="ECO:0000256" key="1">
    <source>
        <dbReference type="SAM" id="MobiDB-lite"/>
    </source>
</evidence>